<keyword evidence="1" id="KW-0812">Transmembrane</keyword>
<evidence type="ECO:0000313" key="3">
    <source>
        <dbReference type="Proteomes" id="UP000595618"/>
    </source>
</evidence>
<accession>A0A7T5UQS2</accession>
<evidence type="ECO:0000313" key="2">
    <source>
        <dbReference type="EMBL" id="QQG45415.1"/>
    </source>
</evidence>
<dbReference type="AlphaFoldDB" id="A0A7T5UQS2"/>
<protein>
    <submittedName>
        <fullName evidence="2">Uncharacterized protein</fullName>
    </submittedName>
</protein>
<dbReference type="EMBL" id="CP066690">
    <property type="protein sequence ID" value="QQG45415.1"/>
    <property type="molecule type" value="Genomic_DNA"/>
</dbReference>
<proteinExistence type="predicted"/>
<gene>
    <name evidence="2" type="ORF">HYW89_00560</name>
</gene>
<sequence>MEWVSLWLVVAVFVVFATSWRFSHSFWTAIFLGGVTVGIGLLFSKIFPVLSVRGHRCLISYRA</sequence>
<name>A0A7T5UQS2_9BACT</name>
<keyword evidence="1" id="KW-1133">Transmembrane helix</keyword>
<keyword evidence="1" id="KW-0472">Membrane</keyword>
<organism evidence="2 3">
    <name type="scientific">Candidatus Sungiibacteriota bacterium</name>
    <dbReference type="NCBI Taxonomy" id="2750080"/>
    <lineage>
        <taxon>Bacteria</taxon>
        <taxon>Candidatus Sungiibacteriota</taxon>
    </lineage>
</organism>
<evidence type="ECO:0000256" key="1">
    <source>
        <dbReference type="SAM" id="Phobius"/>
    </source>
</evidence>
<feature type="transmembrane region" description="Helical" evidence="1">
    <location>
        <begin position="27"/>
        <end position="52"/>
    </location>
</feature>
<reference evidence="2 3" key="1">
    <citation type="submission" date="2020-07" db="EMBL/GenBank/DDBJ databases">
        <title>Huge and variable diversity of episymbiotic CPR bacteria and DPANN archaea in groundwater ecosystems.</title>
        <authorList>
            <person name="He C.Y."/>
            <person name="Keren R."/>
            <person name="Whittaker M."/>
            <person name="Farag I.F."/>
            <person name="Doudna J."/>
            <person name="Cate J.H.D."/>
            <person name="Banfield J.F."/>
        </authorList>
    </citation>
    <scope>NUCLEOTIDE SEQUENCE [LARGE SCALE GENOMIC DNA]</scope>
    <source>
        <strain evidence="2">NC_groundwater_541_Ag_S-0.1um_46_50</strain>
    </source>
</reference>
<dbReference type="Proteomes" id="UP000595618">
    <property type="component" value="Chromosome"/>
</dbReference>